<evidence type="ECO:0000259" key="6">
    <source>
        <dbReference type="Pfam" id="PF01699"/>
    </source>
</evidence>
<feature type="transmembrane region" description="Helical" evidence="5">
    <location>
        <begin position="72"/>
        <end position="93"/>
    </location>
</feature>
<feature type="transmembrane region" description="Helical" evidence="5">
    <location>
        <begin position="212"/>
        <end position="234"/>
    </location>
</feature>
<dbReference type="InterPro" id="IPR004481">
    <property type="entry name" value="K/Na/Ca-exchanger"/>
</dbReference>
<feature type="transmembrane region" description="Helical" evidence="5">
    <location>
        <begin position="276"/>
        <end position="293"/>
    </location>
</feature>
<keyword evidence="4 5" id="KW-0472">Membrane</keyword>
<proteinExistence type="predicted"/>
<feature type="transmembrane region" description="Helical" evidence="5">
    <location>
        <begin position="105"/>
        <end position="121"/>
    </location>
</feature>
<evidence type="ECO:0000256" key="2">
    <source>
        <dbReference type="ARBA" id="ARBA00022692"/>
    </source>
</evidence>
<keyword evidence="3 5" id="KW-1133">Transmembrane helix</keyword>
<dbReference type="EMBL" id="JBHUDI010000003">
    <property type="protein sequence ID" value="MFD1562993.1"/>
    <property type="molecule type" value="Genomic_DNA"/>
</dbReference>
<evidence type="ECO:0000313" key="8">
    <source>
        <dbReference type="Proteomes" id="UP001597076"/>
    </source>
</evidence>
<dbReference type="Pfam" id="PF01699">
    <property type="entry name" value="Na_Ca_ex"/>
    <property type="match status" value="2"/>
</dbReference>
<feature type="transmembrane region" description="Helical" evidence="5">
    <location>
        <begin position="175"/>
        <end position="192"/>
    </location>
</feature>
<keyword evidence="2 5" id="KW-0812">Transmembrane</keyword>
<evidence type="ECO:0000256" key="5">
    <source>
        <dbReference type="SAM" id="Phobius"/>
    </source>
</evidence>
<dbReference type="InterPro" id="IPR004837">
    <property type="entry name" value="NaCa_Exmemb"/>
</dbReference>
<organism evidence="7 8">
    <name type="scientific">Haloarchaeobius amylolyticus</name>
    <dbReference type="NCBI Taxonomy" id="1198296"/>
    <lineage>
        <taxon>Archaea</taxon>
        <taxon>Methanobacteriati</taxon>
        <taxon>Methanobacteriota</taxon>
        <taxon>Stenosarchaea group</taxon>
        <taxon>Halobacteria</taxon>
        <taxon>Halobacteriales</taxon>
        <taxon>Halorubellaceae</taxon>
        <taxon>Haloarchaeobius</taxon>
    </lineage>
</organism>
<protein>
    <submittedName>
        <fullName evidence="7">Sodium:calcium antiporter</fullName>
    </submittedName>
</protein>
<evidence type="ECO:0000313" key="7">
    <source>
        <dbReference type="EMBL" id="MFD1562993.1"/>
    </source>
</evidence>
<feature type="transmembrane region" description="Helical" evidence="5">
    <location>
        <begin position="241"/>
        <end position="264"/>
    </location>
</feature>
<feature type="transmembrane region" description="Helical" evidence="5">
    <location>
        <begin position="127"/>
        <end position="145"/>
    </location>
</feature>
<gene>
    <name evidence="7" type="ORF">ACFR99_05470</name>
</gene>
<keyword evidence="8" id="KW-1185">Reference proteome</keyword>
<comment type="subcellular location">
    <subcellularLocation>
        <location evidence="1">Membrane</location>
        <topology evidence="1">Multi-pass membrane protein</topology>
    </subcellularLocation>
</comment>
<evidence type="ECO:0000256" key="4">
    <source>
        <dbReference type="ARBA" id="ARBA00023136"/>
    </source>
</evidence>
<dbReference type="Gene3D" id="1.20.1420.30">
    <property type="entry name" value="NCX, central ion-binding region"/>
    <property type="match status" value="1"/>
</dbReference>
<dbReference type="GO" id="GO:0016020">
    <property type="term" value="C:membrane"/>
    <property type="evidence" value="ECO:0007669"/>
    <property type="project" value="UniProtKB-SubCell"/>
</dbReference>
<sequence>MAIASPLVAVVAFLVGVALIVYSAEELVESITKAAAVTGLSTFVLAIFFAGLDLENWAFGVASILGDLPGVAIGSALGSGLFLVGVAVAVGGLVTPFEPTIDRDYLLLLLASPLVLLAFIVDGTVSRLDGFALLVYFGLVLGYIYREERRGRETFRDEEAEEALEEIDTEGRGSLYYLGLSALFVVGIVVGSELAVRGARGTVTAFGLNQTVFGMTVVGAAMSLEEVTLVVAPIREGRPSIAVGNIVGSLIFFATGNVGLLAVTRGFALEPTVLTFYWPAFFVSTVAIGLFLSRGRIKRLEAAVLSLLYAGYWIGSYLVL</sequence>
<comment type="caution">
    <text evidence="7">The sequence shown here is derived from an EMBL/GenBank/DDBJ whole genome shotgun (WGS) entry which is preliminary data.</text>
</comment>
<evidence type="ECO:0000256" key="1">
    <source>
        <dbReference type="ARBA" id="ARBA00004141"/>
    </source>
</evidence>
<dbReference type="AlphaFoldDB" id="A0ABD6BFR6"/>
<dbReference type="InterPro" id="IPR044880">
    <property type="entry name" value="NCX_ion-bd_dom_sf"/>
</dbReference>
<dbReference type="Proteomes" id="UP001597076">
    <property type="component" value="Unassembled WGS sequence"/>
</dbReference>
<dbReference type="RefSeq" id="WP_390285121.1">
    <property type="nucleotide sequence ID" value="NZ_JBHUDI010000003.1"/>
</dbReference>
<name>A0ABD6BFR6_9EURY</name>
<feature type="domain" description="Sodium/calcium exchanger membrane region" evidence="6">
    <location>
        <begin position="177"/>
        <end position="315"/>
    </location>
</feature>
<dbReference type="PANTHER" id="PTHR10846">
    <property type="entry name" value="SODIUM/POTASSIUM/CALCIUM EXCHANGER"/>
    <property type="match status" value="1"/>
</dbReference>
<feature type="transmembrane region" description="Helical" evidence="5">
    <location>
        <begin position="300"/>
        <end position="319"/>
    </location>
</feature>
<feature type="transmembrane region" description="Helical" evidence="5">
    <location>
        <begin position="34"/>
        <end position="52"/>
    </location>
</feature>
<reference evidence="7 8" key="1">
    <citation type="journal article" date="2019" name="Int. J. Syst. Evol. Microbiol.">
        <title>The Global Catalogue of Microorganisms (GCM) 10K type strain sequencing project: providing services to taxonomists for standard genome sequencing and annotation.</title>
        <authorList>
            <consortium name="The Broad Institute Genomics Platform"/>
            <consortium name="The Broad Institute Genome Sequencing Center for Infectious Disease"/>
            <person name="Wu L."/>
            <person name="Ma J."/>
        </authorList>
    </citation>
    <scope>NUCLEOTIDE SEQUENCE [LARGE SCALE GENOMIC DNA]</scope>
    <source>
        <strain evidence="7 8">CGMCC 1.12230</strain>
    </source>
</reference>
<feature type="transmembrane region" description="Helical" evidence="5">
    <location>
        <begin position="6"/>
        <end position="22"/>
    </location>
</feature>
<evidence type="ECO:0000256" key="3">
    <source>
        <dbReference type="ARBA" id="ARBA00022989"/>
    </source>
</evidence>
<feature type="domain" description="Sodium/calcium exchanger membrane region" evidence="6">
    <location>
        <begin position="9"/>
        <end position="144"/>
    </location>
</feature>
<accession>A0ABD6BFR6</accession>
<dbReference type="PANTHER" id="PTHR10846:SF8">
    <property type="entry name" value="INNER MEMBRANE PROTEIN YRBG"/>
    <property type="match status" value="1"/>
</dbReference>